<dbReference type="PANTHER" id="PTHR24223">
    <property type="entry name" value="ATP-BINDING CASSETTE SUB-FAMILY C"/>
    <property type="match status" value="1"/>
</dbReference>
<dbReference type="HOGENOM" id="CLU_1971106_0_0_1"/>
<dbReference type="SUPFAM" id="SSF52540">
    <property type="entry name" value="P-loop containing nucleoside triphosphate hydrolases"/>
    <property type="match status" value="1"/>
</dbReference>
<dbReference type="Proteomes" id="UP000017559">
    <property type="component" value="Unassembled WGS sequence"/>
</dbReference>
<evidence type="ECO:0000313" key="5">
    <source>
        <dbReference type="Proteomes" id="UP000017559"/>
    </source>
</evidence>
<evidence type="ECO:0000313" key="4">
    <source>
        <dbReference type="EMBL" id="ESK98181.1"/>
    </source>
</evidence>
<proteinExistence type="predicted"/>
<protein>
    <submittedName>
        <fullName evidence="4">Atp-binding cassette transporter</fullName>
    </submittedName>
</protein>
<evidence type="ECO:0000256" key="1">
    <source>
        <dbReference type="ARBA" id="ARBA00022737"/>
    </source>
</evidence>
<organism evidence="4 5">
    <name type="scientific">Moniliophthora roreri (strain MCA 2997)</name>
    <name type="common">Cocoa frosty pod rot fungus</name>
    <name type="synonym">Crinipellis roreri</name>
    <dbReference type="NCBI Taxonomy" id="1381753"/>
    <lineage>
        <taxon>Eukaryota</taxon>
        <taxon>Fungi</taxon>
        <taxon>Dikarya</taxon>
        <taxon>Basidiomycota</taxon>
        <taxon>Agaricomycotina</taxon>
        <taxon>Agaricomycetes</taxon>
        <taxon>Agaricomycetidae</taxon>
        <taxon>Agaricales</taxon>
        <taxon>Marasmiineae</taxon>
        <taxon>Marasmiaceae</taxon>
        <taxon>Moniliophthora</taxon>
    </lineage>
</organism>
<keyword evidence="1" id="KW-0677">Repeat</keyword>
<keyword evidence="3 4" id="KW-0067">ATP-binding</keyword>
<dbReference type="GO" id="GO:0005524">
    <property type="term" value="F:ATP binding"/>
    <property type="evidence" value="ECO:0007669"/>
    <property type="project" value="UniProtKB-KW"/>
</dbReference>
<dbReference type="GO" id="GO:0042626">
    <property type="term" value="F:ATPase-coupled transmembrane transporter activity"/>
    <property type="evidence" value="ECO:0007669"/>
    <property type="project" value="TreeGrafter"/>
</dbReference>
<dbReference type="PANTHER" id="PTHR24223:SF353">
    <property type="entry name" value="ABC TRANSPORTER ATP-BINDING PROTEIN_PERMEASE VMR1-RELATED"/>
    <property type="match status" value="1"/>
</dbReference>
<evidence type="ECO:0000256" key="2">
    <source>
        <dbReference type="ARBA" id="ARBA00022741"/>
    </source>
</evidence>
<dbReference type="OrthoDB" id="6500128at2759"/>
<name>V2XZA8_MONRO</name>
<gene>
    <name evidence="4" type="ORF">Moror_298</name>
</gene>
<evidence type="ECO:0000256" key="3">
    <source>
        <dbReference type="ARBA" id="ARBA00022840"/>
    </source>
</evidence>
<dbReference type="KEGG" id="mrr:Moror_298"/>
<accession>V2XZA8</accession>
<reference evidence="4 5" key="1">
    <citation type="journal article" date="2014" name="BMC Genomics">
        <title>Genome and secretome analysis of the hemibiotrophic fungal pathogen, Moniliophthora roreri, which causes frosty pod rot disease of cacao: mechanisms of the biotrophic and necrotrophic phases.</title>
        <authorList>
            <person name="Meinhardt L.W."/>
            <person name="Costa G.G.L."/>
            <person name="Thomazella D.P.T."/>
            <person name="Teixeira P.J.P.L."/>
            <person name="Carazzolle M.F."/>
            <person name="Schuster S.C."/>
            <person name="Carlson J.E."/>
            <person name="Guiltinan M.J."/>
            <person name="Mieczkowski P."/>
            <person name="Farmer A."/>
            <person name="Ramaraj T."/>
            <person name="Crozier J."/>
            <person name="Davis R.E."/>
            <person name="Shao J."/>
            <person name="Melnick R.L."/>
            <person name="Pereira G.A.G."/>
            <person name="Bailey B.A."/>
        </authorList>
    </citation>
    <scope>NUCLEOTIDE SEQUENCE [LARGE SCALE GENOMIC DNA]</scope>
    <source>
        <strain evidence="4 5">MCA 2997</strain>
    </source>
</reference>
<dbReference type="EMBL" id="AWSO01000004">
    <property type="protein sequence ID" value="ESK98181.1"/>
    <property type="molecule type" value="Genomic_DNA"/>
</dbReference>
<keyword evidence="2" id="KW-0547">Nucleotide-binding</keyword>
<dbReference type="GO" id="GO:0016020">
    <property type="term" value="C:membrane"/>
    <property type="evidence" value="ECO:0007669"/>
    <property type="project" value="TreeGrafter"/>
</dbReference>
<keyword evidence="5" id="KW-1185">Reference proteome</keyword>
<dbReference type="InterPro" id="IPR050173">
    <property type="entry name" value="ABC_transporter_C-like"/>
</dbReference>
<dbReference type="Gene3D" id="3.40.50.300">
    <property type="entry name" value="P-loop containing nucleotide triphosphate hydrolases"/>
    <property type="match status" value="2"/>
</dbReference>
<dbReference type="AlphaFoldDB" id="V2XZA8"/>
<comment type="caution">
    <text evidence="4">The sequence shown here is derived from an EMBL/GenBank/DDBJ whole genome shotgun (WGS) entry which is preliminary data.</text>
</comment>
<sequence length="127" mass="14400">MEIEQEPKPLKVLGELPAYWPASGELKIENLPARYSPEGPNVLHELSLTIRSGERVGIVGRTGSEFIRTLAAPLHPNGWKDHRTDAFIQDIFRRELSGDATVITIAHRLEMIMDADRVTQVEYGRRR</sequence>
<dbReference type="InterPro" id="IPR027417">
    <property type="entry name" value="P-loop_NTPase"/>
</dbReference>